<dbReference type="InterPro" id="IPR036663">
    <property type="entry name" value="Fumarylacetoacetase_C_sf"/>
</dbReference>
<evidence type="ECO:0000256" key="4">
    <source>
        <dbReference type="ARBA" id="ARBA00022801"/>
    </source>
</evidence>
<dbReference type="RefSeq" id="WP_089515456.1">
    <property type="nucleotide sequence ID" value="NZ_NJGG01000001.1"/>
</dbReference>
<dbReference type="GO" id="GO:0019752">
    <property type="term" value="P:carboxylic acid metabolic process"/>
    <property type="evidence" value="ECO:0007669"/>
    <property type="project" value="UniProtKB-ARBA"/>
</dbReference>
<comment type="cofactor">
    <cofactor evidence="1">
        <name>Mg(2+)</name>
        <dbReference type="ChEBI" id="CHEBI:18420"/>
    </cofactor>
</comment>
<protein>
    <submittedName>
        <fullName evidence="6">Hydrolase</fullName>
    </submittedName>
</protein>
<dbReference type="GO" id="GO:0018773">
    <property type="term" value="F:acetylpyruvate hydrolase activity"/>
    <property type="evidence" value="ECO:0007669"/>
    <property type="project" value="TreeGrafter"/>
</dbReference>
<keyword evidence="3" id="KW-0479">Metal-binding</keyword>
<dbReference type="InterPro" id="IPR011234">
    <property type="entry name" value="Fumarylacetoacetase-like_C"/>
</dbReference>
<dbReference type="SUPFAM" id="SSF56529">
    <property type="entry name" value="FAH"/>
    <property type="match status" value="1"/>
</dbReference>
<dbReference type="OrthoDB" id="8582489at2"/>
<dbReference type="Proteomes" id="UP000215188">
    <property type="component" value="Unassembled WGS sequence"/>
</dbReference>
<evidence type="ECO:0000313" key="6">
    <source>
        <dbReference type="EMBL" id="OXL16430.1"/>
    </source>
</evidence>
<name>A0A229FXP9_9BURK</name>
<feature type="domain" description="Fumarylacetoacetase-like C-terminal" evidence="5">
    <location>
        <begin position="76"/>
        <end position="290"/>
    </location>
</feature>
<organism evidence="6 7">
    <name type="scientific">Polynucleobacter cosmopolitanus</name>
    <dbReference type="NCBI Taxonomy" id="351345"/>
    <lineage>
        <taxon>Bacteria</taxon>
        <taxon>Pseudomonadati</taxon>
        <taxon>Pseudomonadota</taxon>
        <taxon>Betaproteobacteria</taxon>
        <taxon>Burkholderiales</taxon>
        <taxon>Burkholderiaceae</taxon>
        <taxon>Polynucleobacter</taxon>
    </lineage>
</organism>
<dbReference type="AlphaFoldDB" id="A0A229FXP9"/>
<dbReference type="GO" id="GO:0016853">
    <property type="term" value="F:isomerase activity"/>
    <property type="evidence" value="ECO:0007669"/>
    <property type="project" value="UniProtKB-ARBA"/>
</dbReference>
<evidence type="ECO:0000259" key="5">
    <source>
        <dbReference type="Pfam" id="PF01557"/>
    </source>
</evidence>
<dbReference type="PANTHER" id="PTHR11820">
    <property type="entry name" value="ACYLPYRUVASE"/>
    <property type="match status" value="1"/>
</dbReference>
<evidence type="ECO:0000313" key="7">
    <source>
        <dbReference type="Proteomes" id="UP000215188"/>
    </source>
</evidence>
<evidence type="ECO:0000256" key="2">
    <source>
        <dbReference type="ARBA" id="ARBA00010211"/>
    </source>
</evidence>
<dbReference type="Pfam" id="PF01557">
    <property type="entry name" value="FAA_hydrolase"/>
    <property type="match status" value="1"/>
</dbReference>
<keyword evidence="7" id="KW-1185">Reference proteome</keyword>
<dbReference type="EMBL" id="NJGG01000001">
    <property type="protein sequence ID" value="OXL16430.1"/>
    <property type="molecule type" value="Genomic_DNA"/>
</dbReference>
<reference evidence="6 7" key="1">
    <citation type="submission" date="2017-06" db="EMBL/GenBank/DDBJ databases">
        <title>Reclassification of a Polynucleobacter cosmopolitanus strain isolated from tropical Lake Victoria as Polynucleobacter victoriensis comb. nov.</title>
        <authorList>
            <person name="Hahn M.W."/>
        </authorList>
    </citation>
    <scope>NUCLEOTIDE SEQUENCE [LARGE SCALE GENOMIC DNA]</scope>
    <source>
        <strain evidence="6 7">MWH-MoIso2</strain>
    </source>
</reference>
<evidence type="ECO:0000256" key="1">
    <source>
        <dbReference type="ARBA" id="ARBA00001946"/>
    </source>
</evidence>
<dbReference type="FunFam" id="3.90.850.10:FF:000002">
    <property type="entry name" value="2-hydroxyhepta-2,4-diene-1,7-dioate isomerase"/>
    <property type="match status" value="1"/>
</dbReference>
<proteinExistence type="inferred from homology"/>
<keyword evidence="4 6" id="KW-0378">Hydrolase</keyword>
<comment type="caution">
    <text evidence="6">The sequence shown here is derived from an EMBL/GenBank/DDBJ whole genome shotgun (WGS) entry which is preliminary data.</text>
</comment>
<sequence>MKLAAYQYQAEQYVGVIAQDLQTVTPYQLSKEDASRGALAIIELMAEGKALPALGSAVALKDVCLLAPIPKPKRNIFCVGKNYLDHVKEIKDSKLGEAQGAMANLPKHPVVFSKVPESVIGPLVGIDSHPHATQEMDYEAELAVVIAKKGKTISQADAMKYIWGYTIINDISARDVQAKHVQFHLGKSFDTFCPMGPWLVSADELDSSKASIKCWVNGELRQDATTELLIFNIPTIIEAISKGMTLYPGDVIATGTPSGVGMGFKPPRFLKKGDTVKIEIDGIGTLENPVI</sequence>
<dbReference type="PANTHER" id="PTHR11820:SF7">
    <property type="entry name" value="ACYLPYRUVASE FAHD1, MITOCHONDRIAL"/>
    <property type="match status" value="1"/>
</dbReference>
<accession>A0A229FXP9</accession>
<dbReference type="GO" id="GO:0046872">
    <property type="term" value="F:metal ion binding"/>
    <property type="evidence" value="ECO:0007669"/>
    <property type="project" value="UniProtKB-KW"/>
</dbReference>
<evidence type="ECO:0000256" key="3">
    <source>
        <dbReference type="ARBA" id="ARBA00022723"/>
    </source>
</evidence>
<gene>
    <name evidence="6" type="ORF">AOC33_05065</name>
</gene>
<comment type="similarity">
    <text evidence="2">Belongs to the FAH family.</text>
</comment>
<dbReference type="Gene3D" id="3.90.850.10">
    <property type="entry name" value="Fumarylacetoacetase-like, C-terminal domain"/>
    <property type="match status" value="1"/>
</dbReference>